<dbReference type="Proteomes" id="UP000177996">
    <property type="component" value="Unassembled WGS sequence"/>
</dbReference>
<dbReference type="AlphaFoldDB" id="A0A1G2D7X9"/>
<accession>A0A1G2D7X9</accession>
<dbReference type="EMBL" id="MHLL01000016">
    <property type="protein sequence ID" value="OGZ09719.1"/>
    <property type="molecule type" value="Genomic_DNA"/>
</dbReference>
<proteinExistence type="predicted"/>
<gene>
    <name evidence="1" type="ORF">A3D65_05325</name>
</gene>
<name>A0A1G2D7X9_9BACT</name>
<sequence length="209" mass="24347">MRKFDNKEVGLSKKELAILKRLNTPRKVQDYVSALPQNFELMGETSMSVRETLAKHRAHCIEGAILAALAFWVNGKRPLLMDLKTEGDDDHVVAIFKEHGHWGAISKTNHAVLRYRDPIYRSLRELAMSYIHEYSDKRWKISLRSYSRLLDLSMYRPEAWITGKEAWVIAKDIDAIKHFPLMTRAQAKKLRKLEVVEQKAGSILQYKRR</sequence>
<evidence type="ECO:0008006" key="3">
    <source>
        <dbReference type="Google" id="ProtNLM"/>
    </source>
</evidence>
<evidence type="ECO:0000313" key="1">
    <source>
        <dbReference type="EMBL" id="OGZ09719.1"/>
    </source>
</evidence>
<organism evidence="1 2">
    <name type="scientific">Candidatus Lloydbacteria bacterium RIFCSPHIGHO2_02_FULL_50_13</name>
    <dbReference type="NCBI Taxonomy" id="1798661"/>
    <lineage>
        <taxon>Bacteria</taxon>
        <taxon>Candidatus Lloydiibacteriota</taxon>
    </lineage>
</organism>
<reference evidence="1 2" key="1">
    <citation type="journal article" date="2016" name="Nat. Commun.">
        <title>Thousands of microbial genomes shed light on interconnected biogeochemical processes in an aquifer system.</title>
        <authorList>
            <person name="Anantharaman K."/>
            <person name="Brown C.T."/>
            <person name="Hug L.A."/>
            <person name="Sharon I."/>
            <person name="Castelle C.J."/>
            <person name="Probst A.J."/>
            <person name="Thomas B.C."/>
            <person name="Singh A."/>
            <person name="Wilkins M.J."/>
            <person name="Karaoz U."/>
            <person name="Brodie E.L."/>
            <person name="Williams K.H."/>
            <person name="Hubbard S.S."/>
            <person name="Banfield J.F."/>
        </authorList>
    </citation>
    <scope>NUCLEOTIDE SEQUENCE [LARGE SCALE GENOMIC DNA]</scope>
</reference>
<evidence type="ECO:0000313" key="2">
    <source>
        <dbReference type="Proteomes" id="UP000177996"/>
    </source>
</evidence>
<dbReference type="STRING" id="1798661.A3D65_05325"/>
<protein>
    <recommendedName>
        <fullName evidence="3">Transglutaminase-like domain-containing protein</fullName>
    </recommendedName>
</protein>
<comment type="caution">
    <text evidence="1">The sequence shown here is derived from an EMBL/GenBank/DDBJ whole genome shotgun (WGS) entry which is preliminary data.</text>
</comment>